<protein>
    <submittedName>
        <fullName evidence="7">ATR</fullName>
    </submittedName>
</protein>
<accession>A0A1X0QCE2</accession>
<dbReference type="Gene3D" id="3.30.1010.10">
    <property type="entry name" value="Phosphatidylinositol 3-kinase Catalytic Subunit, Chain A, domain 4"/>
    <property type="match status" value="1"/>
</dbReference>
<comment type="subcellular location">
    <subcellularLocation>
        <location evidence="1">Nucleus</location>
    </subcellularLocation>
</comment>
<keyword evidence="2" id="KW-0418">Kinase</keyword>
<dbReference type="GO" id="GO:0000723">
    <property type="term" value="P:telomere maintenance"/>
    <property type="evidence" value="ECO:0007669"/>
    <property type="project" value="TreeGrafter"/>
</dbReference>
<keyword evidence="2" id="KW-0723">Serine/threonine-protein kinase</keyword>
<feature type="domain" description="PI3K/PI4K catalytic" evidence="5">
    <location>
        <begin position="1336"/>
        <end position="1632"/>
    </location>
</feature>
<evidence type="ECO:0000313" key="8">
    <source>
        <dbReference type="Proteomes" id="UP000192356"/>
    </source>
</evidence>
<dbReference type="VEuPathDB" id="MicrosporidiaDB:A0H76_288"/>
<comment type="caution">
    <text evidence="7">The sequence shown here is derived from an EMBL/GenBank/DDBJ whole genome shotgun (WGS) entry which is preliminary data.</text>
</comment>
<dbReference type="GO" id="GO:0005634">
    <property type="term" value="C:nucleus"/>
    <property type="evidence" value="ECO:0007669"/>
    <property type="project" value="UniProtKB-SubCell"/>
</dbReference>
<dbReference type="PANTHER" id="PTHR11139:SF69">
    <property type="entry name" value="SERINE_THREONINE-PROTEIN KINASE ATR"/>
    <property type="match status" value="1"/>
</dbReference>
<proteinExistence type="predicted"/>
<dbReference type="PANTHER" id="PTHR11139">
    <property type="entry name" value="ATAXIA TELANGIECTASIA MUTATED ATM -RELATED"/>
    <property type="match status" value="1"/>
</dbReference>
<dbReference type="Pfam" id="PF02260">
    <property type="entry name" value="FATC"/>
    <property type="match status" value="1"/>
</dbReference>
<keyword evidence="8" id="KW-1185">Reference proteome</keyword>
<dbReference type="GO" id="GO:0000077">
    <property type="term" value="P:DNA damage checkpoint signaling"/>
    <property type="evidence" value="ECO:0007669"/>
    <property type="project" value="TreeGrafter"/>
</dbReference>
<evidence type="ECO:0000256" key="4">
    <source>
        <dbReference type="ARBA" id="ARBA00023242"/>
    </source>
</evidence>
<dbReference type="InterPro" id="IPR000403">
    <property type="entry name" value="PI3/4_kinase_cat_dom"/>
</dbReference>
<dbReference type="OrthoDB" id="381190at2759"/>
<dbReference type="Proteomes" id="UP000192356">
    <property type="component" value="Unassembled WGS sequence"/>
</dbReference>
<sequence>MKGLKINKKMCYAVQKYNFMFKQFVCYNIQTFSFKILNPHKFKMKAAYLRNLYENLEDPIAIYRNNKKHIHKVELIVTAIKKLDHRNIEQFLIEFINDYLYTDKHTVIDNRISKALHYLLKSEISYEIFLLFFKLLDHSDIFNDIDLQLININFDWNKLLYAKIVLKYNLIPSVEMGEINVFNSLVFDIAIEYYYKYDFLLTKEFFKPLFNLNSIINAKEYTHTNVKIFKVKQIYNLKPIDVFKIGLCKSVDTSIGKVIKKCSICGEYFNTNNTITFIDMNNIYESINECIKGKDVDSLYFILIHLNSYDLLAFQLDSNLFNFIMNSSHYHLIEYVIKNNTFTSQLLSYFKLNASVKNLNSNVFILNIIEIILNNNQSNNRNHFLFGCYKILYLKYLNRNNLLLIKNIIYRHKELFLRIIDEIISDFLRDKNIERISCLDDLNSIFYNLSSLFSVPIEQFTSNNMYYIFSYLYLENSNTILTQKLLNNYIHYAIVYEILNNNYFDQVNDVEVLVILMLCNRYEILDSYFKPTVAYFIKNNINQIILMLKKIVYFNREEYNFIKNYNYDKNPSENNCIYKLLKFVISKFENIPNIVEYLLPSLEFYLHYYNCKCKDVFRTFIEYSKKEICYTSLLIDKNIIEYDRCNVFNKFVDITYDDIIEEYKDSKHLETIVISTNKEDEDYKPNYRITNLSIDELYTELLDYLLFYYFRLDHNNYDVFSYVFQEYIKHRDILEFYEEGNFKFKNFIINQYKNTKYQLNSEDIRYDNNYERIIRELYKKFYGRLIDIDNDYKYLNNMYLLDNYLVEDSIILICQILINNDEYDYKSYINNQIESILVINYTFNDNLIINTDSILIFKFIVRLLNHLYIINHNYFNLVMNLKDYYGVIYYIEHLYSINKVIDLDQIYILKYCFYSINDYDRCLTIYNNLIDPISLYYNYLINRDMEAVNICLSRIEEKYHLHKSLLDDNIDNGLQDHINIDLYMIKHSTNINKTLQLISKRIQNSKFKNNLIKLYYKIFESKSMEFINSNLSSLSNLKVVHNFIIDKYLKLLQESKDYSKYDKLILELILDGNKELLYDYAVSKELVPSECINILDVIINEKISDLLIYKSKIKRCILLKNKEYTLSTIQELENISLSTNLNKNSDSSDLSKSEEINQLLLKLYFYSGKLFDELKETNEALKYYYKSFSYSFESVPRFFYILTNDKYKKKIRFTNEIVDLVIKNDLHVVKDYFKQLLTDRNNTHVKKVITSLVKKYKYLYWHTLSADFSNSKEILEEDLFSKTIKKNILKLVDAFMDIANSKESKLTMKGNFVYIYKIIQDQIIMPGFDNVYITNISNYIQIFSSLQKPKMIQLYGSDGKIYSFIVKSNDDMRKDSRFIELGKLLNKLFANSTNYYIRTYDVIPFGGSGGIMKFVSNLISLKEIFIKYNDGSLFYDIYKRNSKKQRFGSVKSFIETRDSIEPFFQKYFLEKYNDPKKYYECSNNYLETYTVMCVVGYFMGLGDRHCENILFDKETGDTVHVDLNMIFNLGQSLQIPEKVPFRLTQNIIDGFGVMKLKLFKKIFKEVLLIMAQNKDTILANLLSFVNDPVLITKSGRSQSTTTIMNNLNERLSNLDEDYKLEQKVDELINEATSDKNLSEMFIGWASYI</sequence>
<evidence type="ECO:0000259" key="5">
    <source>
        <dbReference type="PROSITE" id="PS50290"/>
    </source>
</evidence>
<evidence type="ECO:0000259" key="6">
    <source>
        <dbReference type="PROSITE" id="PS51190"/>
    </source>
</evidence>
<reference evidence="7 8" key="1">
    <citation type="journal article" date="2017" name="Environ. Microbiol.">
        <title>Decay of the glycolytic pathway and adaptation to intranuclear parasitism within Enterocytozoonidae microsporidia.</title>
        <authorList>
            <person name="Wiredu Boakye D."/>
            <person name="Jaroenlak P."/>
            <person name="Prachumwat A."/>
            <person name="Williams T.A."/>
            <person name="Bateman K.S."/>
            <person name="Itsathitphaisarn O."/>
            <person name="Sritunyalucksana K."/>
            <person name="Paszkiewicz K.H."/>
            <person name="Moore K.A."/>
            <person name="Stentiford G.D."/>
            <person name="Williams B.A."/>
        </authorList>
    </citation>
    <scope>NUCLEOTIDE SEQUENCE [LARGE SCALE GENOMIC DNA]</scope>
    <source>
        <strain evidence="7 8">GB1</strain>
    </source>
</reference>
<dbReference type="GO" id="GO:0006281">
    <property type="term" value="P:DNA repair"/>
    <property type="evidence" value="ECO:0007669"/>
    <property type="project" value="TreeGrafter"/>
</dbReference>
<dbReference type="PROSITE" id="PS50290">
    <property type="entry name" value="PI3_4_KINASE_3"/>
    <property type="match status" value="1"/>
</dbReference>
<evidence type="ECO:0000256" key="2">
    <source>
        <dbReference type="ARBA" id="ARBA00022527"/>
    </source>
</evidence>
<dbReference type="SMART" id="SM00146">
    <property type="entry name" value="PI3Kc"/>
    <property type="match status" value="1"/>
</dbReference>
<dbReference type="GO" id="GO:0004674">
    <property type="term" value="F:protein serine/threonine kinase activity"/>
    <property type="evidence" value="ECO:0007669"/>
    <property type="project" value="UniProtKB-KW"/>
</dbReference>
<dbReference type="Pfam" id="PF00454">
    <property type="entry name" value="PI3_PI4_kinase"/>
    <property type="match status" value="1"/>
</dbReference>
<gene>
    <name evidence="7" type="primary">ATR</name>
    <name evidence="7" type="ORF">HERIO_786</name>
</gene>
<dbReference type="InterPro" id="IPR011009">
    <property type="entry name" value="Kinase-like_dom_sf"/>
</dbReference>
<evidence type="ECO:0000256" key="1">
    <source>
        <dbReference type="ARBA" id="ARBA00004123"/>
    </source>
</evidence>
<dbReference type="SMART" id="SM01343">
    <property type="entry name" value="FATC"/>
    <property type="match status" value="1"/>
</dbReference>
<keyword evidence="4" id="KW-0539">Nucleus</keyword>
<keyword evidence="2" id="KW-0808">Transferase</keyword>
<dbReference type="Gene3D" id="1.10.1070.11">
    <property type="entry name" value="Phosphatidylinositol 3-/4-kinase, catalytic domain"/>
    <property type="match status" value="1"/>
</dbReference>
<dbReference type="SUPFAM" id="SSF56112">
    <property type="entry name" value="Protein kinase-like (PK-like)"/>
    <property type="match status" value="1"/>
</dbReference>
<dbReference type="InterPro" id="IPR050517">
    <property type="entry name" value="DDR_Repair_Kinase"/>
</dbReference>
<dbReference type="EMBL" id="LVKB01000026">
    <property type="protein sequence ID" value="ORD97365.1"/>
    <property type="molecule type" value="Genomic_DNA"/>
</dbReference>
<dbReference type="PROSITE" id="PS51190">
    <property type="entry name" value="FATC"/>
    <property type="match status" value="1"/>
</dbReference>
<dbReference type="InterPro" id="IPR003152">
    <property type="entry name" value="FATC_dom"/>
</dbReference>
<dbReference type="GO" id="GO:0005694">
    <property type="term" value="C:chromosome"/>
    <property type="evidence" value="ECO:0007669"/>
    <property type="project" value="TreeGrafter"/>
</dbReference>
<feature type="domain" description="FATC" evidence="6">
    <location>
        <begin position="1616"/>
        <end position="1648"/>
    </location>
</feature>
<dbReference type="InterPro" id="IPR036940">
    <property type="entry name" value="PI3/4_kinase_cat_sf"/>
</dbReference>
<name>A0A1X0QCE2_9MICR</name>
<evidence type="ECO:0000256" key="3">
    <source>
        <dbReference type="ARBA" id="ARBA00022763"/>
    </source>
</evidence>
<keyword evidence="3" id="KW-0227">DNA damage</keyword>
<organism evidence="7 8">
    <name type="scientific">Hepatospora eriocheir</name>
    <dbReference type="NCBI Taxonomy" id="1081669"/>
    <lineage>
        <taxon>Eukaryota</taxon>
        <taxon>Fungi</taxon>
        <taxon>Fungi incertae sedis</taxon>
        <taxon>Microsporidia</taxon>
        <taxon>Hepatosporidae</taxon>
        <taxon>Hepatospora</taxon>
    </lineage>
</organism>
<evidence type="ECO:0000313" key="7">
    <source>
        <dbReference type="EMBL" id="ORD97365.1"/>
    </source>
</evidence>
<dbReference type="VEuPathDB" id="MicrosporidiaDB:HERIO_786"/>